<organism evidence="3 4">
    <name type="scientific">Marmota monax</name>
    <name type="common">Woodchuck</name>
    <dbReference type="NCBI Taxonomy" id="9995"/>
    <lineage>
        <taxon>Eukaryota</taxon>
        <taxon>Metazoa</taxon>
        <taxon>Chordata</taxon>
        <taxon>Craniata</taxon>
        <taxon>Vertebrata</taxon>
        <taxon>Euteleostomi</taxon>
        <taxon>Mammalia</taxon>
        <taxon>Eutheria</taxon>
        <taxon>Euarchontoglires</taxon>
        <taxon>Glires</taxon>
        <taxon>Rodentia</taxon>
        <taxon>Sciuromorpha</taxon>
        <taxon>Sciuridae</taxon>
        <taxon>Xerinae</taxon>
        <taxon>Marmotini</taxon>
        <taxon>Marmota</taxon>
    </lineage>
</organism>
<dbReference type="Proteomes" id="UP000662637">
    <property type="component" value="Unassembled WGS sequence"/>
</dbReference>
<evidence type="ECO:0000313" key="3">
    <source>
        <dbReference type="EMBL" id="VTJ57545.1"/>
    </source>
</evidence>
<evidence type="ECO:0000313" key="2">
    <source>
        <dbReference type="EMBL" id="KAF7460301.1"/>
    </source>
</evidence>
<proteinExistence type="predicted"/>
<feature type="compositionally biased region" description="Low complexity" evidence="1">
    <location>
        <begin position="1"/>
        <end position="18"/>
    </location>
</feature>
<dbReference type="AlphaFoldDB" id="A0A5E4AJZ6"/>
<dbReference type="EMBL" id="WJEC01008790">
    <property type="protein sequence ID" value="KAF7460301.1"/>
    <property type="molecule type" value="Genomic_DNA"/>
</dbReference>
<reference evidence="3 4" key="1">
    <citation type="submission" date="2019-04" db="EMBL/GenBank/DDBJ databases">
        <authorList>
            <person name="Alioto T."/>
            <person name="Alioto T."/>
        </authorList>
    </citation>
    <scope>NUCLEOTIDE SEQUENCE [LARGE SCALE GENOMIC DNA]</scope>
</reference>
<gene>
    <name evidence="2" type="ORF">GHT09_019605</name>
    <name evidence="3" type="ORF">MONAX_5E006317</name>
</gene>
<evidence type="ECO:0000256" key="1">
    <source>
        <dbReference type="SAM" id="MobiDB-lite"/>
    </source>
</evidence>
<evidence type="ECO:0000313" key="4">
    <source>
        <dbReference type="Proteomes" id="UP000335636"/>
    </source>
</evidence>
<dbReference type="EMBL" id="CABDUW010000083">
    <property type="protein sequence ID" value="VTJ57545.1"/>
    <property type="molecule type" value="Genomic_DNA"/>
</dbReference>
<name>A0A5E4AJZ6_MARMO</name>
<reference evidence="2" key="2">
    <citation type="submission" date="2020-08" db="EMBL/GenBank/DDBJ databases">
        <authorList>
            <person name="Shumante A."/>
            <person name="Zimin A.V."/>
            <person name="Puiu D."/>
            <person name="Salzberg S.L."/>
        </authorList>
    </citation>
    <scope>NUCLEOTIDE SEQUENCE</scope>
    <source>
        <strain evidence="2">WC2-LM</strain>
        <tissue evidence="2">Liver</tissue>
    </source>
</reference>
<accession>A0A5E4AJZ6</accession>
<dbReference type="Proteomes" id="UP000335636">
    <property type="component" value="Unassembled WGS sequence"/>
</dbReference>
<sequence length="107" mass="11768">MQGDSLPPGGTTGRRLGPSRAEPSLQDRGWETCICGPHPCQDRTPSHPLKTLEAHCVVHISELPVGQWAMCTQNPGRKGQVRGLTETCSKALSSFYQKPCWVLSRDR</sequence>
<feature type="region of interest" description="Disordered" evidence="1">
    <location>
        <begin position="1"/>
        <end position="25"/>
    </location>
</feature>
<keyword evidence="4" id="KW-1185">Reference proteome</keyword>
<protein>
    <submittedName>
        <fullName evidence="2">Arginine-glutamic acid dipeptide repeats protein</fullName>
    </submittedName>
</protein>